<dbReference type="PANTHER" id="PTHR11999">
    <property type="entry name" value="GROUP II PYRIDOXAL-5-PHOSPHATE DECARBOXYLASE"/>
    <property type="match status" value="1"/>
</dbReference>
<dbReference type="InterPro" id="IPR015424">
    <property type="entry name" value="PyrdxlP-dep_Trfase"/>
</dbReference>
<evidence type="ECO:0000256" key="2">
    <source>
        <dbReference type="ARBA" id="ARBA00009533"/>
    </source>
</evidence>
<accession>A0A1M6EKD8</accession>
<dbReference type="EMBL" id="FQZU01000002">
    <property type="protein sequence ID" value="SHI85971.1"/>
    <property type="molecule type" value="Genomic_DNA"/>
</dbReference>
<evidence type="ECO:0000313" key="9">
    <source>
        <dbReference type="Proteomes" id="UP000183994"/>
    </source>
</evidence>
<name>A0A1M6EKD8_9BACT</name>
<dbReference type="GO" id="GO:0016831">
    <property type="term" value="F:carboxy-lyase activity"/>
    <property type="evidence" value="ECO:0007669"/>
    <property type="project" value="UniProtKB-KW"/>
</dbReference>
<reference evidence="9" key="1">
    <citation type="submission" date="2016-11" db="EMBL/GenBank/DDBJ databases">
        <authorList>
            <person name="Varghese N."/>
            <person name="Submissions S."/>
        </authorList>
    </citation>
    <scope>NUCLEOTIDE SEQUENCE [LARGE SCALE GENOMIC DNA]</scope>
    <source>
        <strain evidence="9">DSM 16219</strain>
    </source>
</reference>
<evidence type="ECO:0000313" key="8">
    <source>
        <dbReference type="EMBL" id="SHI85971.1"/>
    </source>
</evidence>
<dbReference type="PANTHER" id="PTHR11999:SF70">
    <property type="entry name" value="MIP05841P"/>
    <property type="match status" value="1"/>
</dbReference>
<dbReference type="InterPro" id="IPR010977">
    <property type="entry name" value="Aromatic_deC"/>
</dbReference>
<keyword evidence="5 7" id="KW-0456">Lyase</keyword>
<dbReference type="InterPro" id="IPR015422">
    <property type="entry name" value="PyrdxlP-dep_Trfase_small"/>
</dbReference>
<keyword evidence="3" id="KW-0210">Decarboxylase</keyword>
<proteinExistence type="inferred from homology"/>
<gene>
    <name evidence="8" type="ORF">SAMN02745216_00677</name>
</gene>
<dbReference type="RefSeq" id="WP_083610734.1">
    <property type="nucleotide sequence ID" value="NZ_FQZU01000002.1"/>
</dbReference>
<dbReference type="STRING" id="1121393.SAMN02745216_00677"/>
<dbReference type="Gene3D" id="3.40.640.10">
    <property type="entry name" value="Type I PLP-dependent aspartate aminotransferase-like (Major domain)"/>
    <property type="match status" value="1"/>
</dbReference>
<evidence type="ECO:0000256" key="3">
    <source>
        <dbReference type="ARBA" id="ARBA00022793"/>
    </source>
</evidence>
<evidence type="ECO:0000256" key="6">
    <source>
        <dbReference type="PIRSR" id="PIRSR602129-50"/>
    </source>
</evidence>
<dbReference type="SUPFAM" id="SSF53383">
    <property type="entry name" value="PLP-dependent transferases"/>
    <property type="match status" value="1"/>
</dbReference>
<dbReference type="Gene3D" id="3.90.1150.10">
    <property type="entry name" value="Aspartate Aminotransferase, domain 1"/>
    <property type="match status" value="1"/>
</dbReference>
<dbReference type="AlphaFoldDB" id="A0A1M6EKD8"/>
<comment type="similarity">
    <text evidence="2 7">Belongs to the group II decarboxylase family.</text>
</comment>
<organism evidence="8 9">
    <name type="scientific">Desulfatibacillum alkenivorans DSM 16219</name>
    <dbReference type="NCBI Taxonomy" id="1121393"/>
    <lineage>
        <taxon>Bacteria</taxon>
        <taxon>Pseudomonadati</taxon>
        <taxon>Thermodesulfobacteriota</taxon>
        <taxon>Desulfobacteria</taxon>
        <taxon>Desulfobacterales</taxon>
        <taxon>Desulfatibacillaceae</taxon>
        <taxon>Desulfatibacillum</taxon>
    </lineage>
</organism>
<dbReference type="GO" id="GO:0019752">
    <property type="term" value="P:carboxylic acid metabolic process"/>
    <property type="evidence" value="ECO:0007669"/>
    <property type="project" value="InterPro"/>
</dbReference>
<evidence type="ECO:0000256" key="5">
    <source>
        <dbReference type="ARBA" id="ARBA00023239"/>
    </source>
</evidence>
<comment type="cofactor">
    <cofactor evidence="1 6 7">
        <name>pyridoxal 5'-phosphate</name>
        <dbReference type="ChEBI" id="CHEBI:597326"/>
    </cofactor>
</comment>
<dbReference type="InterPro" id="IPR015421">
    <property type="entry name" value="PyrdxlP-dep_Trfase_major"/>
</dbReference>
<evidence type="ECO:0000256" key="4">
    <source>
        <dbReference type="ARBA" id="ARBA00022898"/>
    </source>
</evidence>
<dbReference type="GO" id="GO:0030170">
    <property type="term" value="F:pyridoxal phosphate binding"/>
    <property type="evidence" value="ECO:0007669"/>
    <property type="project" value="InterPro"/>
</dbReference>
<dbReference type="Pfam" id="PF00282">
    <property type="entry name" value="Pyridoxal_deC"/>
    <property type="match status" value="1"/>
</dbReference>
<keyword evidence="4 6" id="KW-0663">Pyridoxal phosphate</keyword>
<evidence type="ECO:0000256" key="7">
    <source>
        <dbReference type="RuleBase" id="RU000382"/>
    </source>
</evidence>
<dbReference type="InterPro" id="IPR002129">
    <property type="entry name" value="PyrdxlP-dep_de-COase"/>
</dbReference>
<sequence length="471" mass="50706">MENKSHNTKNVRAVMADMMESKEVFRQAVSYSFEYMDGVSSRPVFPEQKALDGLEAFDEPLPETPGDPQQILALLHEKGSPATTAQTGGRYFGFVIGGAIPAALAARWLSDVWDQNAVLHASSPITAKLEEVCEGWLVDLLGLPLGTAGGFVTGTSVATFCGLAAGRNALLERAGWDAAKKGLFGAPPLRVIVGEEAHATVFKALSLLGLGSENVEKVPVDGQGRMDPSRMPNLDERCLLILQAGNVNSGAFDLFAEICPKAKEAGAWIHIDGAFGLWAAGSKRFQSLTQGVDLADSWSLDAHKTLNMPYDCGIVLCRRREALAAAMQASGSYIIYGEGRDNMLFTPDMSRRGRGPELWAALKFLGKQGVGQLVDGLCDNAALLAEMLRKRGFRILNDVAFNQVLAACETDELTQKTLAAVQASGECWCGGAVWKETQAIRVSVCSWVTTRDDLERTANAFSQALNNAKME</sequence>
<evidence type="ECO:0000256" key="1">
    <source>
        <dbReference type="ARBA" id="ARBA00001933"/>
    </source>
</evidence>
<feature type="modified residue" description="N6-(pyridoxal phosphate)lysine" evidence="6">
    <location>
        <position position="304"/>
    </location>
</feature>
<protein>
    <submittedName>
        <fullName evidence="8">Glutamate or tyrosine decarboxylase</fullName>
    </submittedName>
</protein>
<dbReference type="OrthoDB" id="9803665at2"/>
<keyword evidence="9" id="KW-1185">Reference proteome</keyword>
<dbReference type="Proteomes" id="UP000183994">
    <property type="component" value="Unassembled WGS sequence"/>
</dbReference>